<keyword evidence="3" id="KW-1185">Reference proteome</keyword>
<dbReference type="Pfam" id="PF12697">
    <property type="entry name" value="Abhydrolase_6"/>
    <property type="match status" value="1"/>
</dbReference>
<protein>
    <submittedName>
        <fullName evidence="2">Alpha/beta hydrolase</fullName>
    </submittedName>
</protein>
<dbReference type="RefSeq" id="WP_342854987.1">
    <property type="nucleotide sequence ID" value="NZ_JBBMRA010000019.1"/>
</dbReference>
<proteinExistence type="predicted"/>
<dbReference type="GO" id="GO:0016787">
    <property type="term" value="F:hydrolase activity"/>
    <property type="evidence" value="ECO:0007669"/>
    <property type="project" value="UniProtKB-KW"/>
</dbReference>
<comment type="caution">
    <text evidence="2">The sequence shown here is derived from an EMBL/GenBank/DDBJ whole genome shotgun (WGS) entry which is preliminary data.</text>
</comment>
<evidence type="ECO:0000259" key="1">
    <source>
        <dbReference type="Pfam" id="PF12697"/>
    </source>
</evidence>
<dbReference type="InterPro" id="IPR000073">
    <property type="entry name" value="AB_hydrolase_1"/>
</dbReference>
<name>A0ABU9TVN3_9GAMM</name>
<evidence type="ECO:0000313" key="3">
    <source>
        <dbReference type="Proteomes" id="UP001449225"/>
    </source>
</evidence>
<dbReference type="SUPFAM" id="SSF53474">
    <property type="entry name" value="alpha/beta-Hydrolases"/>
    <property type="match status" value="1"/>
</dbReference>
<evidence type="ECO:0000313" key="2">
    <source>
        <dbReference type="EMBL" id="MEM5537775.1"/>
    </source>
</evidence>
<dbReference type="PANTHER" id="PTHR42886:SF29">
    <property type="entry name" value="PUMMELIG, ISOFORM A"/>
    <property type="match status" value="1"/>
</dbReference>
<dbReference type="InterPro" id="IPR029058">
    <property type="entry name" value="AB_hydrolase_fold"/>
</dbReference>
<dbReference type="EMBL" id="JBBMRA010000019">
    <property type="protein sequence ID" value="MEM5537775.1"/>
    <property type="molecule type" value="Genomic_DNA"/>
</dbReference>
<reference evidence="2 3" key="1">
    <citation type="submission" date="2024-03" db="EMBL/GenBank/DDBJ databases">
        <title>Community enrichment and isolation of bacterial strains for fucoidan degradation.</title>
        <authorList>
            <person name="Sichert A."/>
        </authorList>
    </citation>
    <scope>NUCLEOTIDE SEQUENCE [LARGE SCALE GENOMIC DNA]</scope>
    <source>
        <strain evidence="2 3">AS76</strain>
    </source>
</reference>
<dbReference type="PANTHER" id="PTHR42886">
    <property type="entry name" value="RE40534P-RELATED"/>
    <property type="match status" value="1"/>
</dbReference>
<organism evidence="2 3">
    <name type="scientific">Neptuniibacter pectenicola</name>
    <dbReference type="NCBI Taxonomy" id="1806669"/>
    <lineage>
        <taxon>Bacteria</taxon>
        <taxon>Pseudomonadati</taxon>
        <taxon>Pseudomonadota</taxon>
        <taxon>Gammaproteobacteria</taxon>
        <taxon>Oceanospirillales</taxon>
        <taxon>Oceanospirillaceae</taxon>
        <taxon>Neptuniibacter</taxon>
    </lineage>
</organism>
<sequence>MKQIQFSHANGFPGSSYNYLFSLLPDYHITYIEKMGHGDYPLNSDLTNYAAELIADIEAQHNEPIIGMGHSAGAVVTLIAASLRPDLFKHVILLDPVLFSKRKRYPLKIAKKMGFIDKITPAARASKRRTRFPSREAAALYFRNKALFKHFHPRCFNDYITYGLTETEQGVELTISPEVEADVFRNVPLEAPKRLRQVKGTVIYGDKSNLFQKSEKNWWSRRFPAMELISIDGGHLFPFEDPAGTALLLNKVLHSQYC</sequence>
<dbReference type="Gene3D" id="3.40.50.1820">
    <property type="entry name" value="alpha/beta hydrolase"/>
    <property type="match status" value="1"/>
</dbReference>
<feature type="domain" description="AB hydrolase-1" evidence="1">
    <location>
        <begin position="8"/>
        <end position="246"/>
    </location>
</feature>
<keyword evidence="2" id="KW-0378">Hydrolase</keyword>
<dbReference type="Proteomes" id="UP001449225">
    <property type="component" value="Unassembled WGS sequence"/>
</dbReference>
<gene>
    <name evidence="2" type="ORF">WNY58_15410</name>
</gene>
<accession>A0ABU9TVN3</accession>